<feature type="region of interest" description="Disordered" evidence="2">
    <location>
        <begin position="1"/>
        <end position="22"/>
    </location>
</feature>
<keyword evidence="1" id="KW-0175">Coiled coil</keyword>
<keyword evidence="4" id="KW-1185">Reference proteome</keyword>
<accession>A0A9P4S3E4</accession>
<name>A0A9P4S3E4_9PEZI</name>
<feature type="coiled-coil region" evidence="1">
    <location>
        <begin position="222"/>
        <end position="249"/>
    </location>
</feature>
<comment type="caution">
    <text evidence="3">The sequence shown here is derived from an EMBL/GenBank/DDBJ whole genome shotgun (WGS) entry which is preliminary data.</text>
</comment>
<dbReference type="Proteomes" id="UP000799429">
    <property type="component" value="Unassembled WGS sequence"/>
</dbReference>
<feature type="coiled-coil region" evidence="1">
    <location>
        <begin position="106"/>
        <end position="154"/>
    </location>
</feature>
<feature type="compositionally biased region" description="Basic and acidic residues" evidence="2">
    <location>
        <begin position="1"/>
        <end position="10"/>
    </location>
</feature>
<evidence type="ECO:0000256" key="1">
    <source>
        <dbReference type="SAM" id="Coils"/>
    </source>
</evidence>
<evidence type="ECO:0008006" key="5">
    <source>
        <dbReference type="Google" id="ProtNLM"/>
    </source>
</evidence>
<gene>
    <name evidence="3" type="ORF">M501DRAFT_440907</name>
</gene>
<protein>
    <recommendedName>
        <fullName evidence="5">SWI5-dependent HO expression protein 3</fullName>
    </recommendedName>
</protein>
<dbReference type="AlphaFoldDB" id="A0A9P4S3E4"/>
<evidence type="ECO:0000313" key="3">
    <source>
        <dbReference type="EMBL" id="KAF2835562.1"/>
    </source>
</evidence>
<evidence type="ECO:0000313" key="4">
    <source>
        <dbReference type="Proteomes" id="UP000799429"/>
    </source>
</evidence>
<dbReference type="OrthoDB" id="3918393at2759"/>
<sequence length="333" mass="37694">MEAVTSHDEAPLSGTGSATEEYLPPVEPLVPLDLSAYTAAAPEHIPEERNIFFHLNNITKPDVAMNGLRDQANGLVSSPPLSSSLFLRQTENLAGSPPTGKSSKVIERITNENERLKRELTAERLAKEELQRQLRLEKEKVERLEQQNDTLSGIHGANDKMVERRDRKITELKAAMDYEAERRTQAENRAREIADLLDERTSTANREVARAKEMEKKAQVHADILETRHNTYQRQLDSMKTALADLLKEREQDHNNVLQLEAIVEQYKHGLEAVYEAHANLAKAEQKRGEDAGQLREEIDMKMAKMDALGQDMTEALQKMRWVVGVANSRNSK</sequence>
<evidence type="ECO:0000256" key="2">
    <source>
        <dbReference type="SAM" id="MobiDB-lite"/>
    </source>
</evidence>
<proteinExistence type="predicted"/>
<reference evidence="3" key="1">
    <citation type="journal article" date="2020" name="Stud. Mycol.">
        <title>101 Dothideomycetes genomes: a test case for predicting lifestyles and emergence of pathogens.</title>
        <authorList>
            <person name="Haridas S."/>
            <person name="Albert R."/>
            <person name="Binder M."/>
            <person name="Bloem J."/>
            <person name="Labutti K."/>
            <person name="Salamov A."/>
            <person name="Andreopoulos B."/>
            <person name="Baker S."/>
            <person name="Barry K."/>
            <person name="Bills G."/>
            <person name="Bluhm B."/>
            <person name="Cannon C."/>
            <person name="Castanera R."/>
            <person name="Culley D."/>
            <person name="Daum C."/>
            <person name="Ezra D."/>
            <person name="Gonzalez J."/>
            <person name="Henrissat B."/>
            <person name="Kuo A."/>
            <person name="Liang C."/>
            <person name="Lipzen A."/>
            <person name="Lutzoni F."/>
            <person name="Magnuson J."/>
            <person name="Mondo S."/>
            <person name="Nolan M."/>
            <person name="Ohm R."/>
            <person name="Pangilinan J."/>
            <person name="Park H.-J."/>
            <person name="Ramirez L."/>
            <person name="Alfaro M."/>
            <person name="Sun H."/>
            <person name="Tritt A."/>
            <person name="Yoshinaga Y."/>
            <person name="Zwiers L.-H."/>
            <person name="Turgeon B."/>
            <person name="Goodwin S."/>
            <person name="Spatafora J."/>
            <person name="Crous P."/>
            <person name="Grigoriev I."/>
        </authorList>
    </citation>
    <scope>NUCLEOTIDE SEQUENCE</scope>
    <source>
        <strain evidence="3">CBS 101060</strain>
    </source>
</reference>
<organism evidence="3 4">
    <name type="scientific">Patellaria atrata CBS 101060</name>
    <dbReference type="NCBI Taxonomy" id="1346257"/>
    <lineage>
        <taxon>Eukaryota</taxon>
        <taxon>Fungi</taxon>
        <taxon>Dikarya</taxon>
        <taxon>Ascomycota</taxon>
        <taxon>Pezizomycotina</taxon>
        <taxon>Dothideomycetes</taxon>
        <taxon>Dothideomycetes incertae sedis</taxon>
        <taxon>Patellariales</taxon>
        <taxon>Patellariaceae</taxon>
        <taxon>Patellaria</taxon>
    </lineage>
</organism>
<dbReference type="EMBL" id="MU006108">
    <property type="protein sequence ID" value="KAF2835562.1"/>
    <property type="molecule type" value="Genomic_DNA"/>
</dbReference>